<evidence type="ECO:0000313" key="6">
    <source>
        <dbReference type="Proteomes" id="UP001162156"/>
    </source>
</evidence>
<keyword evidence="6" id="KW-1185">Reference proteome</keyword>
<dbReference type="EMBL" id="JANEYF010003518">
    <property type="protein sequence ID" value="KAJ8935778.1"/>
    <property type="molecule type" value="Genomic_DNA"/>
</dbReference>
<dbReference type="InterPro" id="IPR050863">
    <property type="entry name" value="CenT-Element_Derived"/>
</dbReference>
<organism evidence="5 6">
    <name type="scientific">Rhamnusium bicolor</name>
    <dbReference type="NCBI Taxonomy" id="1586634"/>
    <lineage>
        <taxon>Eukaryota</taxon>
        <taxon>Metazoa</taxon>
        <taxon>Ecdysozoa</taxon>
        <taxon>Arthropoda</taxon>
        <taxon>Hexapoda</taxon>
        <taxon>Insecta</taxon>
        <taxon>Pterygota</taxon>
        <taxon>Neoptera</taxon>
        <taxon>Endopterygota</taxon>
        <taxon>Coleoptera</taxon>
        <taxon>Polyphaga</taxon>
        <taxon>Cucujiformia</taxon>
        <taxon>Chrysomeloidea</taxon>
        <taxon>Cerambycidae</taxon>
        <taxon>Lepturinae</taxon>
        <taxon>Rhagiini</taxon>
        <taxon>Rhamnusium</taxon>
    </lineage>
</organism>
<name>A0AAV8XA59_9CUCU</name>
<dbReference type="GO" id="GO:0005634">
    <property type="term" value="C:nucleus"/>
    <property type="evidence" value="ECO:0007669"/>
    <property type="project" value="UniProtKB-SubCell"/>
</dbReference>
<gene>
    <name evidence="5" type="ORF">NQ314_012655</name>
</gene>
<evidence type="ECO:0000256" key="1">
    <source>
        <dbReference type="ARBA" id="ARBA00004123"/>
    </source>
</evidence>
<dbReference type="SUPFAM" id="SSF46689">
    <property type="entry name" value="Homeodomain-like"/>
    <property type="match status" value="1"/>
</dbReference>
<dbReference type="GO" id="GO:0003677">
    <property type="term" value="F:DNA binding"/>
    <property type="evidence" value="ECO:0007669"/>
    <property type="project" value="UniProtKB-UniRule"/>
</dbReference>
<feature type="compositionally biased region" description="Polar residues" evidence="3">
    <location>
        <begin position="419"/>
        <end position="430"/>
    </location>
</feature>
<sequence>MSKRGKYGQWSEADLALAVNAVRSATFGLNEAARRYNVPKATLRRHMTGQNKGPPLVKSFGRTPVFTKAMEKELESHILKFEERMFGLTIKDVRKLAFDVARMHGLRHFHEEKPEAVSEATGGDISCQDEGLQQRKSRRIFNLLERLVDKHELNGTRIYNMDESGFTTVQKKSQKVLGLKGKHQVGAASSGERGVNTTVVCCVSAAGSYIPPMFIFKRKRYAPELERGAPAGSEIVISDTGYITSELFIQWLHHFKDNAVCLKENPVLLLLDGHTTHSKNLEALFFARDNGIIMLQLPSHTTHRMQPLDVAFFRPLGLYYIQAQETFLRQHIGKPVTQYDVVTLLAEAYGRAATVGTAENAFKAAGIWPVNRHVFRDHDFAPSDALRQTSDVNTISVPPTPGSFSESLNKASPVPQITAGPSNQRKQQNAEVITSTPYKENLEMQKSKANEKLLAKSRRAVFADATTVSNSKKKKMVSDSDESDEDVDFEASGLSSGGEDFVSSEDFVGTDDFKDFNRNELQANDYVLIVQKKSTAGFIEISFMRKSTKIKNAFVFPAVPDVSEVDDCDIKMKLRNPQKHGQTKRQQSYISFGIEFNMNVR</sequence>
<reference evidence="5" key="1">
    <citation type="journal article" date="2023" name="Insect Mol. Biol.">
        <title>Genome sequencing provides insights into the evolution of gene families encoding plant cell wall-degrading enzymes in longhorned beetles.</title>
        <authorList>
            <person name="Shin N.R."/>
            <person name="Okamura Y."/>
            <person name="Kirsch R."/>
            <person name="Pauchet Y."/>
        </authorList>
    </citation>
    <scope>NUCLEOTIDE SEQUENCE</scope>
    <source>
        <strain evidence="5">RBIC_L_NR</strain>
    </source>
</reference>
<dbReference type="Proteomes" id="UP001162156">
    <property type="component" value="Unassembled WGS sequence"/>
</dbReference>
<dbReference type="PANTHER" id="PTHR19303:SF74">
    <property type="entry name" value="POGO TRANSPOSABLE ELEMENT WITH KRAB DOMAIN"/>
    <property type="match status" value="1"/>
</dbReference>
<comment type="caution">
    <text evidence="5">The sequence shown here is derived from an EMBL/GenBank/DDBJ whole genome shotgun (WGS) entry which is preliminary data.</text>
</comment>
<dbReference type="PANTHER" id="PTHR19303">
    <property type="entry name" value="TRANSPOSON"/>
    <property type="match status" value="1"/>
</dbReference>
<dbReference type="InterPro" id="IPR009057">
    <property type="entry name" value="Homeodomain-like_sf"/>
</dbReference>
<dbReference type="InterPro" id="IPR007889">
    <property type="entry name" value="HTH_Psq"/>
</dbReference>
<accession>A0AAV8XA59</accession>
<feature type="region of interest" description="Disordered" evidence="3">
    <location>
        <begin position="472"/>
        <end position="498"/>
    </location>
</feature>
<dbReference type="PROSITE" id="PS50960">
    <property type="entry name" value="HTH_PSQ"/>
    <property type="match status" value="1"/>
</dbReference>
<feature type="DNA-binding region" description="H-T-H motif" evidence="2">
    <location>
        <begin position="29"/>
        <end position="49"/>
    </location>
</feature>
<evidence type="ECO:0000256" key="2">
    <source>
        <dbReference type="PROSITE-ProRule" id="PRU00320"/>
    </source>
</evidence>
<evidence type="ECO:0000259" key="4">
    <source>
        <dbReference type="PROSITE" id="PS50960"/>
    </source>
</evidence>
<keyword evidence="2" id="KW-0238">DNA-binding</keyword>
<dbReference type="Gene3D" id="1.10.10.60">
    <property type="entry name" value="Homeodomain-like"/>
    <property type="match status" value="1"/>
</dbReference>
<feature type="region of interest" description="Disordered" evidence="3">
    <location>
        <begin position="392"/>
        <end position="430"/>
    </location>
</feature>
<protein>
    <recommendedName>
        <fullName evidence="4">HTH psq-type domain-containing protein</fullName>
    </recommendedName>
</protein>
<feature type="compositionally biased region" description="Acidic residues" evidence="3">
    <location>
        <begin position="479"/>
        <end position="489"/>
    </location>
</feature>
<evidence type="ECO:0000256" key="3">
    <source>
        <dbReference type="SAM" id="MobiDB-lite"/>
    </source>
</evidence>
<dbReference type="InterPro" id="IPR004875">
    <property type="entry name" value="DDE_SF_endonuclease_dom"/>
</dbReference>
<evidence type="ECO:0000313" key="5">
    <source>
        <dbReference type="EMBL" id="KAJ8935778.1"/>
    </source>
</evidence>
<comment type="subcellular location">
    <subcellularLocation>
        <location evidence="1 2">Nucleus</location>
    </subcellularLocation>
</comment>
<proteinExistence type="predicted"/>
<dbReference type="Pfam" id="PF05225">
    <property type="entry name" value="HTH_psq"/>
    <property type="match status" value="1"/>
</dbReference>
<dbReference type="Pfam" id="PF03184">
    <property type="entry name" value="DDE_1"/>
    <property type="match status" value="1"/>
</dbReference>
<feature type="compositionally biased region" description="Polar residues" evidence="3">
    <location>
        <begin position="392"/>
        <end position="410"/>
    </location>
</feature>
<feature type="domain" description="HTH psq-type" evidence="4">
    <location>
        <begin position="1"/>
        <end position="53"/>
    </location>
</feature>
<keyword evidence="2" id="KW-0539">Nucleus</keyword>
<dbReference type="AlphaFoldDB" id="A0AAV8XA59"/>